<dbReference type="UniPathway" id="UPA00035">
    <property type="reaction ID" value="UER00043"/>
</dbReference>
<evidence type="ECO:0000256" key="8">
    <source>
        <dbReference type="HAMAP-Rule" id="MF_00134"/>
    </source>
</evidence>
<sequence length="272" mass="30254">MTTILEKIVATKRVEVAERSALTPIEALKEQAFGLPRPRNFFHAVTRKGTKPLNLIAEVKKASPSAGVIRENFDPVEIARDYAEAGADAISCLTDEKYFQGSLEYLKAIRLAVDLPVLRKDFIIDPYQVWEARVAGADAILLIAECLPINELIDLQILATELNLTTLIEVHDMENLIRVRDRVIGFPHRSYSLLGINNRDLRTFKTDLGTTLRMAELVEDRSVLVSESGIHTAWDVQKLADAGVAAVLVGESLMRSPDIKAKVRELFPPKKG</sequence>
<dbReference type="PANTHER" id="PTHR22854">
    <property type="entry name" value="TRYPTOPHAN BIOSYNTHESIS PROTEIN"/>
    <property type="match status" value="1"/>
</dbReference>
<dbReference type="InterPro" id="IPR011060">
    <property type="entry name" value="RibuloseP-bd_barrel"/>
</dbReference>
<dbReference type="KEGG" id="hbs:IPV69_27005"/>
<dbReference type="EMBL" id="CP063458">
    <property type="protein sequence ID" value="QOV89788.1"/>
    <property type="molecule type" value="Genomic_DNA"/>
</dbReference>
<dbReference type="Gene3D" id="3.20.20.70">
    <property type="entry name" value="Aldolase class I"/>
    <property type="match status" value="1"/>
</dbReference>
<keyword evidence="7 8" id="KW-0456">Lyase</keyword>
<dbReference type="FunFam" id="3.20.20.70:FF:000024">
    <property type="entry name" value="Indole-3-glycerol phosphate synthase"/>
    <property type="match status" value="1"/>
</dbReference>
<protein>
    <recommendedName>
        <fullName evidence="8">Indole-3-glycerol phosphate synthase</fullName>
        <shortName evidence="8">IGPS</shortName>
        <ecNumber evidence="8">4.1.1.48</ecNumber>
    </recommendedName>
</protein>
<dbReference type="NCBIfam" id="NF001377">
    <property type="entry name" value="PRK00278.2-4"/>
    <property type="match status" value="1"/>
</dbReference>
<name>A0A7M2WW75_9BACT</name>
<dbReference type="InterPro" id="IPR001468">
    <property type="entry name" value="Indole-3-GlycerolPSynthase_CS"/>
</dbReference>
<keyword evidence="4 8" id="KW-0210">Decarboxylase</keyword>
<evidence type="ECO:0000313" key="11">
    <source>
        <dbReference type="Proteomes" id="UP000593765"/>
    </source>
</evidence>
<dbReference type="Pfam" id="PF00218">
    <property type="entry name" value="IGPS"/>
    <property type="match status" value="1"/>
</dbReference>
<evidence type="ECO:0000256" key="6">
    <source>
        <dbReference type="ARBA" id="ARBA00023141"/>
    </source>
</evidence>
<evidence type="ECO:0000256" key="4">
    <source>
        <dbReference type="ARBA" id="ARBA00022793"/>
    </source>
</evidence>
<evidence type="ECO:0000256" key="1">
    <source>
        <dbReference type="ARBA" id="ARBA00001633"/>
    </source>
</evidence>
<dbReference type="EC" id="4.1.1.48" evidence="8"/>
<evidence type="ECO:0000259" key="9">
    <source>
        <dbReference type="Pfam" id="PF00218"/>
    </source>
</evidence>
<dbReference type="CDD" id="cd00331">
    <property type="entry name" value="IGPS"/>
    <property type="match status" value="1"/>
</dbReference>
<dbReference type="GO" id="GO:0000162">
    <property type="term" value="P:L-tryptophan biosynthetic process"/>
    <property type="evidence" value="ECO:0007669"/>
    <property type="project" value="UniProtKB-UniRule"/>
</dbReference>
<reference evidence="10 11" key="1">
    <citation type="submission" date="2020-10" db="EMBL/GenBank/DDBJ databases">
        <title>Wide distribution of Phycisphaera-like planctomycetes from WD2101 soil group in peatlands and genome analysis of the first cultivated representative.</title>
        <authorList>
            <person name="Dedysh S.N."/>
            <person name="Beletsky A.V."/>
            <person name="Ivanova A."/>
            <person name="Kulichevskaya I.S."/>
            <person name="Suzina N.E."/>
            <person name="Philippov D.A."/>
            <person name="Rakitin A.L."/>
            <person name="Mardanov A.V."/>
            <person name="Ravin N.V."/>
        </authorList>
    </citation>
    <scope>NUCLEOTIDE SEQUENCE [LARGE SCALE GENOMIC DNA]</scope>
    <source>
        <strain evidence="10 11">M1803</strain>
    </source>
</reference>
<keyword evidence="3 8" id="KW-0028">Amino-acid biosynthesis</keyword>
<dbReference type="Proteomes" id="UP000593765">
    <property type="component" value="Chromosome"/>
</dbReference>
<evidence type="ECO:0000256" key="3">
    <source>
        <dbReference type="ARBA" id="ARBA00022605"/>
    </source>
</evidence>
<keyword evidence="11" id="KW-1185">Reference proteome</keyword>
<dbReference type="GO" id="GO:0004640">
    <property type="term" value="F:phosphoribosylanthranilate isomerase activity"/>
    <property type="evidence" value="ECO:0007669"/>
    <property type="project" value="TreeGrafter"/>
</dbReference>
<comment type="similarity">
    <text evidence="8">Belongs to the TrpC family.</text>
</comment>
<gene>
    <name evidence="8 10" type="primary">trpC</name>
    <name evidence="10" type="ORF">IPV69_27005</name>
</gene>
<dbReference type="SUPFAM" id="SSF51366">
    <property type="entry name" value="Ribulose-phoshate binding barrel"/>
    <property type="match status" value="1"/>
</dbReference>
<dbReference type="InterPro" id="IPR013785">
    <property type="entry name" value="Aldolase_TIM"/>
</dbReference>
<accession>A0A7M2WW75</accession>
<dbReference type="HAMAP" id="MF_00134_B">
    <property type="entry name" value="IGPS_B"/>
    <property type="match status" value="1"/>
</dbReference>
<dbReference type="AlphaFoldDB" id="A0A7M2WW75"/>
<feature type="domain" description="Indole-3-glycerol phosphate synthase" evidence="9">
    <location>
        <begin position="5"/>
        <end position="266"/>
    </location>
</feature>
<keyword evidence="5 8" id="KW-0822">Tryptophan biosynthesis</keyword>
<dbReference type="PROSITE" id="PS00614">
    <property type="entry name" value="IGPS"/>
    <property type="match status" value="1"/>
</dbReference>
<dbReference type="InterPro" id="IPR045186">
    <property type="entry name" value="Indole-3-glycerol_P_synth"/>
</dbReference>
<evidence type="ECO:0000256" key="2">
    <source>
        <dbReference type="ARBA" id="ARBA00004696"/>
    </source>
</evidence>
<evidence type="ECO:0000256" key="5">
    <source>
        <dbReference type="ARBA" id="ARBA00022822"/>
    </source>
</evidence>
<dbReference type="GO" id="GO:0004425">
    <property type="term" value="F:indole-3-glycerol-phosphate synthase activity"/>
    <property type="evidence" value="ECO:0007669"/>
    <property type="project" value="UniProtKB-UniRule"/>
</dbReference>
<evidence type="ECO:0000256" key="7">
    <source>
        <dbReference type="ARBA" id="ARBA00023239"/>
    </source>
</evidence>
<organism evidence="10 11">
    <name type="scientific">Humisphaera borealis</name>
    <dbReference type="NCBI Taxonomy" id="2807512"/>
    <lineage>
        <taxon>Bacteria</taxon>
        <taxon>Pseudomonadati</taxon>
        <taxon>Planctomycetota</taxon>
        <taxon>Phycisphaerae</taxon>
        <taxon>Tepidisphaerales</taxon>
        <taxon>Tepidisphaeraceae</taxon>
        <taxon>Humisphaera</taxon>
    </lineage>
</organism>
<dbReference type="InterPro" id="IPR013798">
    <property type="entry name" value="Indole-3-glycerol_P_synth_dom"/>
</dbReference>
<dbReference type="RefSeq" id="WP_206292846.1">
    <property type="nucleotide sequence ID" value="NZ_CP063458.1"/>
</dbReference>
<comment type="catalytic activity">
    <reaction evidence="1 8">
        <text>1-(2-carboxyphenylamino)-1-deoxy-D-ribulose 5-phosphate + H(+) = (1S,2R)-1-C-(indol-3-yl)glycerol 3-phosphate + CO2 + H2O</text>
        <dbReference type="Rhea" id="RHEA:23476"/>
        <dbReference type="ChEBI" id="CHEBI:15377"/>
        <dbReference type="ChEBI" id="CHEBI:15378"/>
        <dbReference type="ChEBI" id="CHEBI:16526"/>
        <dbReference type="ChEBI" id="CHEBI:58613"/>
        <dbReference type="ChEBI" id="CHEBI:58866"/>
        <dbReference type="EC" id="4.1.1.48"/>
    </reaction>
</comment>
<keyword evidence="6 8" id="KW-0057">Aromatic amino acid biosynthesis</keyword>
<evidence type="ECO:0000313" key="10">
    <source>
        <dbReference type="EMBL" id="QOV89788.1"/>
    </source>
</evidence>
<proteinExistence type="inferred from homology"/>
<dbReference type="PANTHER" id="PTHR22854:SF2">
    <property type="entry name" value="INDOLE-3-GLYCEROL-PHOSPHATE SYNTHASE"/>
    <property type="match status" value="1"/>
</dbReference>
<comment type="pathway">
    <text evidence="2 8">Amino-acid biosynthesis; L-tryptophan biosynthesis; L-tryptophan from chorismate: step 4/5.</text>
</comment>